<dbReference type="InterPro" id="IPR018060">
    <property type="entry name" value="HTH_AraC"/>
</dbReference>
<name>A0A1N6D9X6_9BACT</name>
<dbReference type="InterPro" id="IPR018062">
    <property type="entry name" value="HTH_AraC-typ_CS"/>
</dbReference>
<evidence type="ECO:0000256" key="2">
    <source>
        <dbReference type="ARBA" id="ARBA00023125"/>
    </source>
</evidence>
<reference evidence="5 6" key="1">
    <citation type="submission" date="2016-11" db="EMBL/GenBank/DDBJ databases">
        <authorList>
            <person name="Jaros S."/>
            <person name="Januszkiewicz K."/>
            <person name="Wedrychowicz H."/>
        </authorList>
    </citation>
    <scope>NUCLEOTIDE SEQUENCE [LARGE SCALE GENOMIC DNA]</scope>
    <source>
        <strain evidence="5 6">DSM 24787</strain>
    </source>
</reference>
<evidence type="ECO:0000313" key="5">
    <source>
        <dbReference type="EMBL" id="SIN67537.1"/>
    </source>
</evidence>
<dbReference type="CDD" id="cd06976">
    <property type="entry name" value="cupin_MtlR-like_N"/>
    <property type="match status" value="1"/>
</dbReference>
<dbReference type="InterPro" id="IPR009057">
    <property type="entry name" value="Homeodomain-like_sf"/>
</dbReference>
<protein>
    <submittedName>
        <fullName evidence="5">AraC-type DNA-binding protein</fullName>
    </submittedName>
</protein>
<keyword evidence="3" id="KW-0804">Transcription</keyword>
<accession>A0A1N6D9X6</accession>
<evidence type="ECO:0000256" key="1">
    <source>
        <dbReference type="ARBA" id="ARBA00023015"/>
    </source>
</evidence>
<keyword evidence="1" id="KW-0805">Transcription regulation</keyword>
<dbReference type="Proteomes" id="UP000185003">
    <property type="component" value="Unassembled WGS sequence"/>
</dbReference>
<keyword evidence="2 5" id="KW-0238">DNA-binding</keyword>
<sequence>MKSHIQKLPLPEQSSFVADRYITPYFETPWHYHPEYELVLIIHGKGRRFVGDHVSDYCEGELDLLGPSLPHWYRKDEGEKQGGSLVIHFREEFLGKDFLQIPEMQKILLLFEKSKMGLHFGAKTAANVAAKMETLLSCTGIDRLMCLLAILKELSESTEYSMLSSPEVIGRSNRENDRLQKIFDYVLANFKQEIQLQEIARIAMMSPSSFSRYFKNRTKKNFSHFVNQIRVSHACRQLIKGNFSISYVCQESGFNNMTNFNKQFRKVVKLSPSQFRQKHRV</sequence>
<dbReference type="InterPro" id="IPR014710">
    <property type="entry name" value="RmlC-like_jellyroll"/>
</dbReference>
<dbReference type="InterPro" id="IPR003313">
    <property type="entry name" value="AraC-bd"/>
</dbReference>
<dbReference type="Pfam" id="PF02311">
    <property type="entry name" value="AraC_binding"/>
    <property type="match status" value="1"/>
</dbReference>
<dbReference type="SMART" id="SM00342">
    <property type="entry name" value="HTH_ARAC"/>
    <property type="match status" value="1"/>
</dbReference>
<evidence type="ECO:0000313" key="6">
    <source>
        <dbReference type="Proteomes" id="UP000185003"/>
    </source>
</evidence>
<dbReference type="Gene3D" id="1.10.10.60">
    <property type="entry name" value="Homeodomain-like"/>
    <property type="match status" value="2"/>
</dbReference>
<evidence type="ECO:0000256" key="3">
    <source>
        <dbReference type="ARBA" id="ARBA00023163"/>
    </source>
</evidence>
<dbReference type="Gene3D" id="2.60.120.10">
    <property type="entry name" value="Jelly Rolls"/>
    <property type="match status" value="1"/>
</dbReference>
<keyword evidence="6" id="KW-1185">Reference proteome</keyword>
<dbReference type="RefSeq" id="WP_074237615.1">
    <property type="nucleotide sequence ID" value="NZ_FSRA01000001.1"/>
</dbReference>
<dbReference type="STRING" id="536979.SAMN04488055_0512"/>
<dbReference type="PROSITE" id="PS00041">
    <property type="entry name" value="HTH_ARAC_FAMILY_1"/>
    <property type="match status" value="1"/>
</dbReference>
<dbReference type="PROSITE" id="PS01124">
    <property type="entry name" value="HTH_ARAC_FAMILY_2"/>
    <property type="match status" value="1"/>
</dbReference>
<dbReference type="Pfam" id="PF12833">
    <property type="entry name" value="HTH_18"/>
    <property type="match status" value="1"/>
</dbReference>
<dbReference type="AlphaFoldDB" id="A0A1N6D9X6"/>
<proteinExistence type="predicted"/>
<dbReference type="PANTHER" id="PTHR43280:SF27">
    <property type="entry name" value="TRANSCRIPTIONAL REGULATOR MTLR"/>
    <property type="match status" value="1"/>
</dbReference>
<dbReference type="PANTHER" id="PTHR43280">
    <property type="entry name" value="ARAC-FAMILY TRANSCRIPTIONAL REGULATOR"/>
    <property type="match status" value="1"/>
</dbReference>
<dbReference type="GO" id="GO:0043565">
    <property type="term" value="F:sequence-specific DNA binding"/>
    <property type="evidence" value="ECO:0007669"/>
    <property type="project" value="InterPro"/>
</dbReference>
<dbReference type="SUPFAM" id="SSF46689">
    <property type="entry name" value="Homeodomain-like"/>
    <property type="match status" value="2"/>
</dbReference>
<dbReference type="OrthoDB" id="9787988at2"/>
<evidence type="ECO:0000259" key="4">
    <source>
        <dbReference type="PROSITE" id="PS01124"/>
    </source>
</evidence>
<feature type="domain" description="HTH araC/xylS-type" evidence="4">
    <location>
        <begin position="180"/>
        <end position="278"/>
    </location>
</feature>
<dbReference type="SUPFAM" id="SSF51215">
    <property type="entry name" value="Regulatory protein AraC"/>
    <property type="match status" value="1"/>
</dbReference>
<gene>
    <name evidence="5" type="ORF">SAMN04488055_0512</name>
</gene>
<dbReference type="InterPro" id="IPR037923">
    <property type="entry name" value="HTH-like"/>
</dbReference>
<dbReference type="EMBL" id="FSRA01000001">
    <property type="protein sequence ID" value="SIN67537.1"/>
    <property type="molecule type" value="Genomic_DNA"/>
</dbReference>
<organism evidence="5 6">
    <name type="scientific">Chitinophaga niabensis</name>
    <dbReference type="NCBI Taxonomy" id="536979"/>
    <lineage>
        <taxon>Bacteria</taxon>
        <taxon>Pseudomonadati</taxon>
        <taxon>Bacteroidota</taxon>
        <taxon>Chitinophagia</taxon>
        <taxon>Chitinophagales</taxon>
        <taxon>Chitinophagaceae</taxon>
        <taxon>Chitinophaga</taxon>
    </lineage>
</organism>
<dbReference type="GO" id="GO:0003700">
    <property type="term" value="F:DNA-binding transcription factor activity"/>
    <property type="evidence" value="ECO:0007669"/>
    <property type="project" value="InterPro"/>
</dbReference>